<comment type="caution">
    <text evidence="9">The sequence shown here is derived from an EMBL/GenBank/DDBJ whole genome shotgun (WGS) entry which is preliminary data.</text>
</comment>
<reference evidence="9" key="1">
    <citation type="submission" date="2022-12" db="EMBL/GenBank/DDBJ databases">
        <title>Description and comparative metabolic analysis of Aerococcus sp. nov., isolated from the feces of a pig.</title>
        <authorList>
            <person name="Chang Y.-H."/>
        </authorList>
    </citation>
    <scope>NUCLEOTIDE SEQUENCE</scope>
    <source>
        <strain evidence="9">YH-aer222</strain>
    </source>
</reference>
<dbReference type="PANTHER" id="PTHR33991:SF1">
    <property type="entry name" value="DNA REPAIR PROTEIN RECO"/>
    <property type="match status" value="1"/>
</dbReference>
<feature type="domain" description="DNA replication/recombination mediator RecO N-terminal" evidence="8">
    <location>
        <begin position="9"/>
        <end position="78"/>
    </location>
</feature>
<evidence type="ECO:0000256" key="3">
    <source>
        <dbReference type="ARBA" id="ARBA00022763"/>
    </source>
</evidence>
<dbReference type="InterPro" id="IPR022572">
    <property type="entry name" value="DNA_rep/recomb_RecO_N"/>
</dbReference>
<keyword evidence="5 7" id="KW-0234">DNA repair</keyword>
<dbReference type="SUPFAM" id="SSF50249">
    <property type="entry name" value="Nucleic acid-binding proteins"/>
    <property type="match status" value="1"/>
</dbReference>
<evidence type="ECO:0000259" key="8">
    <source>
        <dbReference type="Pfam" id="PF11967"/>
    </source>
</evidence>
<sequence>MAKTTYYQKFNGIVLFTRQHRDHDLLVKIFTRDYGKRMFFVRNGNRNNHAMRAIAFPFLQADFVGKLNQNGLSFLNDYGQVHYPKHIHSDIERVAYATYVTHLLDASMEDGEVDTHLYALYAQILDKMEAGLDPVIMTNIFEIKILAKFGVSPHLKSCVVCGQNQGQFDYSMQYGGLLCQRHFYRDERRLHWHLRAAHYIRLFSGIDIGAIHSIRISQENKAFIRQAIDSLYEEYVGIHLKSRRFIDQLEKINHPLDEKG</sequence>
<name>A0A9X3FNB3_9LACT</name>
<comment type="similarity">
    <text evidence="1 7">Belongs to the RecO family.</text>
</comment>
<evidence type="ECO:0000313" key="9">
    <source>
        <dbReference type="EMBL" id="MCZ0725206.1"/>
    </source>
</evidence>
<dbReference type="InterPro" id="IPR037278">
    <property type="entry name" value="ARFGAP/RecO"/>
</dbReference>
<comment type="function">
    <text evidence="7">Involved in DNA repair and RecF pathway recombination.</text>
</comment>
<gene>
    <name evidence="7 9" type="primary">recO</name>
    <name evidence="9" type="ORF">OW157_01315</name>
</gene>
<dbReference type="Pfam" id="PF11967">
    <property type="entry name" value="RecO_N"/>
    <property type="match status" value="1"/>
</dbReference>
<dbReference type="InterPro" id="IPR042242">
    <property type="entry name" value="RecO_C"/>
</dbReference>
<evidence type="ECO:0000256" key="2">
    <source>
        <dbReference type="ARBA" id="ARBA00021310"/>
    </source>
</evidence>
<dbReference type="GO" id="GO:0006310">
    <property type="term" value="P:DNA recombination"/>
    <property type="evidence" value="ECO:0007669"/>
    <property type="project" value="UniProtKB-UniRule"/>
</dbReference>
<dbReference type="NCBIfam" id="TIGR00613">
    <property type="entry name" value="reco"/>
    <property type="match status" value="1"/>
</dbReference>
<dbReference type="Gene3D" id="1.20.1440.120">
    <property type="entry name" value="Recombination protein O, C-terminal domain"/>
    <property type="match status" value="1"/>
</dbReference>
<keyword evidence="3 7" id="KW-0227">DNA damage</keyword>
<dbReference type="GO" id="GO:0006302">
    <property type="term" value="P:double-strand break repair"/>
    <property type="evidence" value="ECO:0007669"/>
    <property type="project" value="TreeGrafter"/>
</dbReference>
<dbReference type="RefSeq" id="WP_268751530.1">
    <property type="nucleotide sequence ID" value="NZ_JAPRFQ010000001.1"/>
</dbReference>
<evidence type="ECO:0000256" key="5">
    <source>
        <dbReference type="ARBA" id="ARBA00023204"/>
    </source>
</evidence>
<evidence type="ECO:0000313" key="10">
    <source>
        <dbReference type="Proteomes" id="UP001146670"/>
    </source>
</evidence>
<dbReference type="PANTHER" id="PTHR33991">
    <property type="entry name" value="DNA REPAIR PROTEIN RECO"/>
    <property type="match status" value="1"/>
</dbReference>
<dbReference type="HAMAP" id="MF_00201">
    <property type="entry name" value="RecO"/>
    <property type="match status" value="1"/>
</dbReference>
<dbReference type="Pfam" id="PF02565">
    <property type="entry name" value="RecO_C"/>
    <property type="match status" value="1"/>
</dbReference>
<dbReference type="Proteomes" id="UP001146670">
    <property type="component" value="Unassembled WGS sequence"/>
</dbReference>
<dbReference type="InterPro" id="IPR003717">
    <property type="entry name" value="RecO"/>
</dbReference>
<organism evidence="9 10">
    <name type="scientific">Aerococcus kribbianus</name>
    <dbReference type="NCBI Taxonomy" id="2999064"/>
    <lineage>
        <taxon>Bacteria</taxon>
        <taxon>Bacillati</taxon>
        <taxon>Bacillota</taxon>
        <taxon>Bacilli</taxon>
        <taxon>Lactobacillales</taxon>
        <taxon>Aerococcaceae</taxon>
        <taxon>Aerococcus</taxon>
    </lineage>
</organism>
<dbReference type="SUPFAM" id="SSF57863">
    <property type="entry name" value="ArfGap/RecO-like zinc finger"/>
    <property type="match status" value="1"/>
</dbReference>
<protein>
    <recommendedName>
        <fullName evidence="2 7">DNA repair protein RecO</fullName>
    </recommendedName>
    <alternativeName>
        <fullName evidence="6 7">Recombination protein O</fullName>
    </alternativeName>
</protein>
<accession>A0A9X3FNB3</accession>
<dbReference type="GO" id="GO:0043590">
    <property type="term" value="C:bacterial nucleoid"/>
    <property type="evidence" value="ECO:0007669"/>
    <property type="project" value="TreeGrafter"/>
</dbReference>
<evidence type="ECO:0000256" key="1">
    <source>
        <dbReference type="ARBA" id="ARBA00007452"/>
    </source>
</evidence>
<dbReference type="EMBL" id="JAPRFR010000001">
    <property type="protein sequence ID" value="MCZ0725206.1"/>
    <property type="molecule type" value="Genomic_DNA"/>
</dbReference>
<dbReference type="Gene3D" id="2.40.50.140">
    <property type="entry name" value="Nucleic acid-binding proteins"/>
    <property type="match status" value="1"/>
</dbReference>
<proteinExistence type="inferred from homology"/>
<keyword evidence="10" id="KW-1185">Reference proteome</keyword>
<keyword evidence="4 7" id="KW-0233">DNA recombination</keyword>
<dbReference type="AlphaFoldDB" id="A0A9X3FNB3"/>
<evidence type="ECO:0000256" key="4">
    <source>
        <dbReference type="ARBA" id="ARBA00023172"/>
    </source>
</evidence>
<evidence type="ECO:0000256" key="6">
    <source>
        <dbReference type="ARBA" id="ARBA00033409"/>
    </source>
</evidence>
<evidence type="ECO:0000256" key="7">
    <source>
        <dbReference type="HAMAP-Rule" id="MF_00201"/>
    </source>
</evidence>
<dbReference type="InterPro" id="IPR012340">
    <property type="entry name" value="NA-bd_OB-fold"/>
</dbReference>